<protein>
    <submittedName>
        <fullName evidence="1">Uncharacterized protein</fullName>
    </submittedName>
</protein>
<dbReference type="Proteomes" id="UP001281147">
    <property type="component" value="Unassembled WGS sequence"/>
</dbReference>
<proteinExistence type="predicted"/>
<dbReference type="EMBL" id="JAUTXU010000144">
    <property type="protein sequence ID" value="KAK3703987.1"/>
    <property type="molecule type" value="Genomic_DNA"/>
</dbReference>
<gene>
    <name evidence="1" type="ORF">LTR37_014090</name>
</gene>
<organism evidence="1 2">
    <name type="scientific">Vermiconidia calcicola</name>
    <dbReference type="NCBI Taxonomy" id="1690605"/>
    <lineage>
        <taxon>Eukaryota</taxon>
        <taxon>Fungi</taxon>
        <taxon>Dikarya</taxon>
        <taxon>Ascomycota</taxon>
        <taxon>Pezizomycotina</taxon>
        <taxon>Dothideomycetes</taxon>
        <taxon>Dothideomycetidae</taxon>
        <taxon>Mycosphaerellales</taxon>
        <taxon>Extremaceae</taxon>
        <taxon>Vermiconidia</taxon>
    </lineage>
</organism>
<sequence>MASECSHKVCYETDKVASLPASRRPLQPVETCESKDEDVQLTKFTLSRNPILSTARGILTEPVAPVGEPRIALAKGRRKGRQKRRKRGSDRLNKLEVQFLGSGKGSCLLRLPTELRNYIWELAAFQQPTLLLPSRHGSLASASGLWRVSQQVHEEFQHCVEHYGHITAIVVDFDFTHVMEFIARLSGGAIATRSQPTARTLLIKVKVSTACSPKPASLRVWLDRYRRSDRGININTAYLARGYGLPRWDLRFHPPAPIYPSVGPVFRQLEATLSTEPVGGPHDELSAIVYALSQVDESRKLWLVAQPTQLANDGDVWKVPE</sequence>
<accession>A0ACC3MUF3</accession>
<evidence type="ECO:0000313" key="1">
    <source>
        <dbReference type="EMBL" id="KAK3703987.1"/>
    </source>
</evidence>
<reference evidence="1" key="1">
    <citation type="submission" date="2023-07" db="EMBL/GenBank/DDBJ databases">
        <title>Black Yeasts Isolated from many extreme environments.</title>
        <authorList>
            <person name="Coleine C."/>
            <person name="Stajich J.E."/>
            <person name="Selbmann L."/>
        </authorList>
    </citation>
    <scope>NUCLEOTIDE SEQUENCE</scope>
    <source>
        <strain evidence="1">CCFEE 5714</strain>
    </source>
</reference>
<keyword evidence="2" id="KW-1185">Reference proteome</keyword>
<name>A0ACC3MUF3_9PEZI</name>
<evidence type="ECO:0000313" key="2">
    <source>
        <dbReference type="Proteomes" id="UP001281147"/>
    </source>
</evidence>
<comment type="caution">
    <text evidence="1">The sequence shown here is derived from an EMBL/GenBank/DDBJ whole genome shotgun (WGS) entry which is preliminary data.</text>
</comment>